<reference evidence="1 2" key="1">
    <citation type="submission" date="2024-03" db="EMBL/GenBank/DDBJ databases">
        <title>A high-quality draft genome sequence of Diaporthe vaccinii, a causative agent of upright dieback and viscid rot disease in cranberry plants.</title>
        <authorList>
            <person name="Sarrasin M."/>
            <person name="Lang B.F."/>
            <person name="Burger G."/>
        </authorList>
    </citation>
    <scope>NUCLEOTIDE SEQUENCE [LARGE SCALE GENOMIC DNA]</scope>
    <source>
        <strain evidence="1 2">IS7</strain>
    </source>
</reference>
<comment type="caution">
    <text evidence="1">The sequence shown here is derived from an EMBL/GenBank/DDBJ whole genome shotgun (WGS) entry which is preliminary data.</text>
</comment>
<evidence type="ECO:0008006" key="3">
    <source>
        <dbReference type="Google" id="ProtNLM"/>
    </source>
</evidence>
<sequence>MTTVLGGLLRIDRERRRGRRQTASVTRTEVIHLRPTSECPSLVTISLEIAGAKLHLLVERQLSGWVAWQNKFNERERTEKRQFADDFKQKLQSKHVEIQAVISACNRELTATGNKYSKLVKEAHQDNRNSPKAKSQPQQAFVSRAEHALFKAGQHIFQTCRELVAAHERANSKASQDNTKLSLPREQWKEDIASLQELLLYGRQHGENLVDCLIIPSRSDEEKSRLLTPDTQELSETGTLAVNMYRKSTGAISGSGPTWGELAKSHAGAFGKILDDLADA</sequence>
<name>A0ABR4EHU4_9PEZI</name>
<dbReference type="Proteomes" id="UP001600888">
    <property type="component" value="Unassembled WGS sequence"/>
</dbReference>
<protein>
    <recommendedName>
        <fullName evidence="3">Fungal N-terminal domain-containing protein</fullName>
    </recommendedName>
</protein>
<dbReference type="EMBL" id="JBAWTH010000052">
    <property type="protein sequence ID" value="KAL2282017.1"/>
    <property type="molecule type" value="Genomic_DNA"/>
</dbReference>
<proteinExistence type="predicted"/>
<organism evidence="1 2">
    <name type="scientific">Diaporthe vaccinii</name>
    <dbReference type="NCBI Taxonomy" id="105482"/>
    <lineage>
        <taxon>Eukaryota</taxon>
        <taxon>Fungi</taxon>
        <taxon>Dikarya</taxon>
        <taxon>Ascomycota</taxon>
        <taxon>Pezizomycotina</taxon>
        <taxon>Sordariomycetes</taxon>
        <taxon>Sordariomycetidae</taxon>
        <taxon>Diaporthales</taxon>
        <taxon>Diaporthaceae</taxon>
        <taxon>Diaporthe</taxon>
        <taxon>Diaporthe eres species complex</taxon>
    </lineage>
</organism>
<evidence type="ECO:0000313" key="1">
    <source>
        <dbReference type="EMBL" id="KAL2282017.1"/>
    </source>
</evidence>
<evidence type="ECO:0000313" key="2">
    <source>
        <dbReference type="Proteomes" id="UP001600888"/>
    </source>
</evidence>
<accession>A0ABR4EHU4</accession>
<gene>
    <name evidence="1" type="ORF">FJTKL_11100</name>
</gene>
<keyword evidence="2" id="KW-1185">Reference proteome</keyword>